<dbReference type="GO" id="GO:0042121">
    <property type="term" value="P:alginic acid biosynthetic process"/>
    <property type="evidence" value="ECO:0007669"/>
    <property type="project" value="InterPro"/>
</dbReference>
<evidence type="ECO:0000256" key="8">
    <source>
        <dbReference type="ARBA" id="ARBA00023315"/>
    </source>
</evidence>
<protein>
    <submittedName>
        <fullName evidence="10">MBOAT family protein</fullName>
    </submittedName>
</protein>
<dbReference type="Proteomes" id="UP000824264">
    <property type="component" value="Unassembled WGS sequence"/>
</dbReference>
<dbReference type="PIRSF" id="PIRSF016636">
    <property type="entry name" value="AlgI_DltB"/>
    <property type="match status" value="1"/>
</dbReference>
<evidence type="ECO:0000313" key="10">
    <source>
        <dbReference type="EMBL" id="HIW79628.1"/>
    </source>
</evidence>
<feature type="non-terminal residue" evidence="10">
    <location>
        <position position="1"/>
    </location>
</feature>
<dbReference type="GO" id="GO:0016746">
    <property type="term" value="F:acyltransferase activity"/>
    <property type="evidence" value="ECO:0007669"/>
    <property type="project" value="UniProtKB-KW"/>
</dbReference>
<keyword evidence="4" id="KW-0808">Transferase</keyword>
<evidence type="ECO:0000313" key="11">
    <source>
        <dbReference type="Proteomes" id="UP000824264"/>
    </source>
</evidence>
<organism evidence="10 11">
    <name type="scientific">Candidatus Bilophila faecipullorum</name>
    <dbReference type="NCBI Taxonomy" id="2838482"/>
    <lineage>
        <taxon>Bacteria</taxon>
        <taxon>Pseudomonadati</taxon>
        <taxon>Thermodesulfobacteriota</taxon>
        <taxon>Desulfovibrionia</taxon>
        <taxon>Desulfovibrionales</taxon>
        <taxon>Desulfovibrionaceae</taxon>
        <taxon>Bilophila</taxon>
    </lineage>
</organism>
<evidence type="ECO:0000256" key="3">
    <source>
        <dbReference type="ARBA" id="ARBA00022475"/>
    </source>
</evidence>
<keyword evidence="3" id="KW-1003">Cell membrane</keyword>
<dbReference type="InterPro" id="IPR004299">
    <property type="entry name" value="MBOAT_fam"/>
</dbReference>
<reference evidence="10" key="1">
    <citation type="journal article" date="2021" name="PeerJ">
        <title>Extensive microbial diversity within the chicken gut microbiome revealed by metagenomics and culture.</title>
        <authorList>
            <person name="Gilroy R."/>
            <person name="Ravi A."/>
            <person name="Getino M."/>
            <person name="Pursley I."/>
            <person name="Horton D.L."/>
            <person name="Alikhan N.F."/>
            <person name="Baker D."/>
            <person name="Gharbi K."/>
            <person name="Hall N."/>
            <person name="Watson M."/>
            <person name="Adriaenssens E.M."/>
            <person name="Foster-Nyarko E."/>
            <person name="Jarju S."/>
            <person name="Secka A."/>
            <person name="Antonio M."/>
            <person name="Oren A."/>
            <person name="Chaudhuri R.R."/>
            <person name="La Ragione R."/>
            <person name="Hildebrand F."/>
            <person name="Pallen M.J."/>
        </authorList>
    </citation>
    <scope>NUCLEOTIDE SEQUENCE</scope>
    <source>
        <strain evidence="10">ChiSxjej5B17-1746</strain>
    </source>
</reference>
<evidence type="ECO:0000256" key="2">
    <source>
        <dbReference type="ARBA" id="ARBA00010323"/>
    </source>
</evidence>
<feature type="transmembrane region" description="Helical" evidence="9">
    <location>
        <begin position="349"/>
        <end position="367"/>
    </location>
</feature>
<dbReference type="EMBL" id="DXGI01000405">
    <property type="protein sequence ID" value="HIW79628.1"/>
    <property type="molecule type" value="Genomic_DNA"/>
</dbReference>
<feature type="transmembrane region" description="Helical" evidence="9">
    <location>
        <begin position="315"/>
        <end position="337"/>
    </location>
</feature>
<sequence>GLESLASLGGFGMGLVAHALPGTDMLFPVGLSFYTFQGLSYAVDHYRNPDEPPRAFLDVLLFVSFFPTIMAGPILRARQFLPQLGHRTWESRDVQEGFALILSGLFKKVVIASYLSEHIVRGVFESPEFYSSWAVLAAVYAYSIQIFCDFSGYSDMAVGVGRLMGFRLPENFRSPYLALNVQDFWRRWHITLSLWLRDYLYIPLGGSRRGNRYLNLIITMALGGLWHGSHLRFLIWGVMHGVGLAVVHAFHQLKPRLWPGPVENTVLRWCGMAAAWLLTFHFVSLLWIFFRAEDMERSLEILRRLLFFGQPGEGFPLLVVPAVAAGLLVQLYGARLFRGFVDMQDRLPWAAQAVVLALLGGFILRMGPDGVMPFIYFQF</sequence>
<dbReference type="PIRSF" id="PIRSF500217">
    <property type="entry name" value="AlgI"/>
    <property type="match status" value="1"/>
</dbReference>
<name>A0A9D1R359_9BACT</name>
<dbReference type="InterPro" id="IPR024194">
    <property type="entry name" value="Ac/AlaTfrase_AlgI/DltB"/>
</dbReference>
<dbReference type="Pfam" id="PF03062">
    <property type="entry name" value="MBOAT"/>
    <property type="match status" value="1"/>
</dbReference>
<evidence type="ECO:0000256" key="1">
    <source>
        <dbReference type="ARBA" id="ARBA00004651"/>
    </source>
</evidence>
<feature type="transmembrane region" description="Helical" evidence="9">
    <location>
        <begin position="210"/>
        <end position="227"/>
    </location>
</feature>
<dbReference type="PANTHER" id="PTHR13285:SF23">
    <property type="entry name" value="TEICHOIC ACID D-ALANYLTRANSFERASE"/>
    <property type="match status" value="1"/>
</dbReference>
<evidence type="ECO:0000256" key="5">
    <source>
        <dbReference type="ARBA" id="ARBA00022692"/>
    </source>
</evidence>
<dbReference type="GO" id="GO:0005886">
    <property type="term" value="C:plasma membrane"/>
    <property type="evidence" value="ECO:0007669"/>
    <property type="project" value="UniProtKB-SubCell"/>
</dbReference>
<evidence type="ECO:0000256" key="7">
    <source>
        <dbReference type="ARBA" id="ARBA00023136"/>
    </source>
</evidence>
<feature type="transmembrane region" description="Helical" evidence="9">
    <location>
        <begin position="55"/>
        <end position="76"/>
    </location>
</feature>
<comment type="subcellular location">
    <subcellularLocation>
        <location evidence="1">Cell membrane</location>
        <topology evidence="1">Multi-pass membrane protein</topology>
    </subcellularLocation>
</comment>
<dbReference type="PANTHER" id="PTHR13285">
    <property type="entry name" value="ACYLTRANSFERASE"/>
    <property type="match status" value="1"/>
</dbReference>
<proteinExistence type="inferred from homology"/>
<evidence type="ECO:0000256" key="4">
    <source>
        <dbReference type="ARBA" id="ARBA00022679"/>
    </source>
</evidence>
<dbReference type="AlphaFoldDB" id="A0A9D1R359"/>
<keyword evidence="6 9" id="KW-1133">Transmembrane helix</keyword>
<evidence type="ECO:0000256" key="9">
    <source>
        <dbReference type="SAM" id="Phobius"/>
    </source>
</evidence>
<accession>A0A9D1R359</accession>
<evidence type="ECO:0000256" key="6">
    <source>
        <dbReference type="ARBA" id="ARBA00022989"/>
    </source>
</evidence>
<gene>
    <name evidence="10" type="ORF">H9874_10880</name>
</gene>
<feature type="transmembrane region" description="Helical" evidence="9">
    <location>
        <begin position="265"/>
        <end position="290"/>
    </location>
</feature>
<keyword evidence="8" id="KW-0012">Acyltransferase</keyword>
<keyword evidence="7 9" id="KW-0472">Membrane</keyword>
<comment type="similarity">
    <text evidence="2">Belongs to the membrane-bound acyltransferase family.</text>
</comment>
<dbReference type="InterPro" id="IPR028362">
    <property type="entry name" value="AlgI"/>
</dbReference>
<comment type="caution">
    <text evidence="10">The sequence shown here is derived from an EMBL/GenBank/DDBJ whole genome shotgun (WGS) entry which is preliminary data.</text>
</comment>
<dbReference type="InterPro" id="IPR051085">
    <property type="entry name" value="MB_O-acyltransferase"/>
</dbReference>
<keyword evidence="5 9" id="KW-0812">Transmembrane</keyword>
<reference evidence="10" key="2">
    <citation type="submission" date="2021-04" db="EMBL/GenBank/DDBJ databases">
        <authorList>
            <person name="Gilroy R."/>
        </authorList>
    </citation>
    <scope>NUCLEOTIDE SEQUENCE</scope>
    <source>
        <strain evidence="10">ChiSxjej5B17-1746</strain>
    </source>
</reference>